<dbReference type="InterPro" id="IPR021131">
    <property type="entry name" value="Ribosomal_uL15/eL18"/>
</dbReference>
<dbReference type="InterPro" id="IPR005749">
    <property type="entry name" value="Ribosomal_uL15_bac-type"/>
</dbReference>
<dbReference type="PANTHER" id="PTHR12934">
    <property type="entry name" value="50S RIBOSOMAL PROTEIN L15"/>
    <property type="match status" value="1"/>
</dbReference>
<feature type="compositionally biased region" description="Basic residues" evidence="6">
    <location>
        <begin position="12"/>
        <end position="22"/>
    </location>
</feature>
<dbReference type="HAMAP" id="MF_01341">
    <property type="entry name" value="Ribosomal_uL15"/>
    <property type="match status" value="1"/>
</dbReference>
<dbReference type="SUPFAM" id="SSF52080">
    <property type="entry name" value="Ribosomal proteins L15p and L18e"/>
    <property type="match status" value="1"/>
</dbReference>
<evidence type="ECO:0000256" key="2">
    <source>
        <dbReference type="ARBA" id="ARBA00022980"/>
    </source>
</evidence>
<dbReference type="EMBL" id="BGZO01000008">
    <property type="protein sequence ID" value="GBR75822.1"/>
    <property type="molecule type" value="Genomic_DNA"/>
</dbReference>
<evidence type="ECO:0000256" key="3">
    <source>
        <dbReference type="ARBA" id="ARBA00023274"/>
    </source>
</evidence>
<dbReference type="GO" id="GO:0019843">
    <property type="term" value="F:rRNA binding"/>
    <property type="evidence" value="ECO:0007669"/>
    <property type="project" value="UniProtKB-UniRule"/>
</dbReference>
<dbReference type="InterPro" id="IPR036227">
    <property type="entry name" value="Ribosomal_uL15/eL18_sf"/>
</dbReference>
<evidence type="ECO:0000256" key="4">
    <source>
        <dbReference type="HAMAP-Rule" id="MF_01341"/>
    </source>
</evidence>
<reference evidence="8 9" key="1">
    <citation type="journal article" date="2019" name="ISME J.">
        <title>Genome analyses of uncultured TG2/ZB3 bacteria in 'Margulisbacteria' specifically attached to ectosymbiotic spirochetes of protists in the termite gut.</title>
        <authorList>
            <person name="Utami Y.D."/>
            <person name="Kuwahara H."/>
            <person name="Igai K."/>
            <person name="Murakami T."/>
            <person name="Sugaya K."/>
            <person name="Morikawa T."/>
            <person name="Nagura Y."/>
            <person name="Yuki M."/>
            <person name="Deevong P."/>
            <person name="Inoue T."/>
            <person name="Kihara K."/>
            <person name="Lo N."/>
            <person name="Yamada A."/>
            <person name="Ohkuma M."/>
            <person name="Hongoh Y."/>
        </authorList>
    </citation>
    <scope>NUCLEOTIDE SEQUENCE [LARGE SCALE GENOMIC DNA]</scope>
    <source>
        <strain evidence="8">NkOx7-02</strain>
    </source>
</reference>
<keyword evidence="4" id="KW-0694">RNA-binding</keyword>
<accession>A0A388TFJ6</accession>
<evidence type="ECO:0000313" key="8">
    <source>
        <dbReference type="EMBL" id="GBR75822.1"/>
    </source>
</evidence>
<sequence length="157" mass="16440">MLRLNQLQANRGARRKTKRLGRGHASGTGQQAGRGHKGQGSRAGGGVYIGHEGGQKPLYKRTPKLRGFRPNNKLVYAVVNAANLEKGAKDGVVNLASLQGAGLVRKTASLLKVLGNGEVKAALTVRAHAFSAVAKDKIEKSGGQAEILSLLAEKAQA</sequence>
<dbReference type="PANTHER" id="PTHR12934:SF11">
    <property type="entry name" value="LARGE RIBOSOMAL SUBUNIT PROTEIN UL15M"/>
    <property type="match status" value="1"/>
</dbReference>
<dbReference type="Gene3D" id="3.100.10.10">
    <property type="match status" value="1"/>
</dbReference>
<feature type="domain" description="Large ribosomal subunit protein uL15/eL18" evidence="7">
    <location>
        <begin position="86"/>
        <end position="146"/>
    </location>
</feature>
<name>A0A388TFJ6_9BACT</name>
<evidence type="ECO:0000256" key="5">
    <source>
        <dbReference type="RuleBase" id="RU003888"/>
    </source>
</evidence>
<evidence type="ECO:0000259" key="7">
    <source>
        <dbReference type="Pfam" id="PF00828"/>
    </source>
</evidence>
<organism evidence="8 9">
    <name type="scientific">Candidatus Termititenax persephonae</name>
    <dbReference type="NCBI Taxonomy" id="2218525"/>
    <lineage>
        <taxon>Bacteria</taxon>
        <taxon>Bacillati</taxon>
        <taxon>Candidatus Margulisiibacteriota</taxon>
        <taxon>Candidatus Termititenacia</taxon>
        <taxon>Candidatus Termititenacales</taxon>
        <taxon>Candidatus Termititenacaceae</taxon>
        <taxon>Candidatus Termititenax</taxon>
    </lineage>
</organism>
<comment type="function">
    <text evidence="4">Binds to the 23S rRNA.</text>
</comment>
<gene>
    <name evidence="4 8" type="primary">rplO</name>
    <name evidence="8" type="ORF">NO2_0454</name>
</gene>
<keyword evidence="3 4" id="KW-0687">Ribonucleoprotein</keyword>
<protein>
    <recommendedName>
        <fullName evidence="4">Large ribosomal subunit protein uL15</fullName>
    </recommendedName>
</protein>
<evidence type="ECO:0000256" key="6">
    <source>
        <dbReference type="SAM" id="MobiDB-lite"/>
    </source>
</evidence>
<dbReference type="AlphaFoldDB" id="A0A388TFJ6"/>
<dbReference type="InterPro" id="IPR001196">
    <property type="entry name" value="Ribosomal_uL15_CS"/>
</dbReference>
<dbReference type="Pfam" id="PF00828">
    <property type="entry name" value="Ribosomal_L27A"/>
    <property type="match status" value="1"/>
</dbReference>
<dbReference type="GO" id="GO:0003735">
    <property type="term" value="F:structural constituent of ribosome"/>
    <property type="evidence" value="ECO:0007669"/>
    <property type="project" value="InterPro"/>
</dbReference>
<evidence type="ECO:0000256" key="1">
    <source>
        <dbReference type="ARBA" id="ARBA00007320"/>
    </source>
</evidence>
<dbReference type="GO" id="GO:0006412">
    <property type="term" value="P:translation"/>
    <property type="evidence" value="ECO:0007669"/>
    <property type="project" value="UniProtKB-UniRule"/>
</dbReference>
<comment type="similarity">
    <text evidence="1 4 5">Belongs to the universal ribosomal protein uL15 family.</text>
</comment>
<dbReference type="Proteomes" id="UP000275925">
    <property type="component" value="Unassembled WGS sequence"/>
</dbReference>
<dbReference type="InterPro" id="IPR030878">
    <property type="entry name" value="Ribosomal_uL15"/>
</dbReference>
<proteinExistence type="inferred from homology"/>
<feature type="compositionally biased region" description="Gly residues" evidence="6">
    <location>
        <begin position="41"/>
        <end position="52"/>
    </location>
</feature>
<keyword evidence="9" id="KW-1185">Reference proteome</keyword>
<comment type="caution">
    <text evidence="8">The sequence shown here is derived from an EMBL/GenBank/DDBJ whole genome shotgun (WGS) entry which is preliminary data.</text>
</comment>
<feature type="region of interest" description="Disordered" evidence="6">
    <location>
        <begin position="1"/>
        <end position="55"/>
    </location>
</feature>
<keyword evidence="4" id="KW-0699">rRNA-binding</keyword>
<keyword evidence="2 4" id="KW-0689">Ribosomal protein</keyword>
<dbReference type="GO" id="GO:0022625">
    <property type="term" value="C:cytosolic large ribosomal subunit"/>
    <property type="evidence" value="ECO:0007669"/>
    <property type="project" value="TreeGrafter"/>
</dbReference>
<dbReference type="NCBIfam" id="TIGR01071">
    <property type="entry name" value="rplO_bact"/>
    <property type="match status" value="1"/>
</dbReference>
<comment type="subunit">
    <text evidence="4">Part of the 50S ribosomal subunit.</text>
</comment>
<evidence type="ECO:0000313" key="9">
    <source>
        <dbReference type="Proteomes" id="UP000275925"/>
    </source>
</evidence>
<dbReference type="PROSITE" id="PS00475">
    <property type="entry name" value="RIBOSOMAL_L15"/>
    <property type="match status" value="1"/>
</dbReference>